<dbReference type="SUPFAM" id="SSF56112">
    <property type="entry name" value="Protein kinase-like (PK-like)"/>
    <property type="match status" value="1"/>
</dbReference>
<name>A0ABX2RTR3_9ACTN</name>
<dbReference type="Pfam" id="PF01636">
    <property type="entry name" value="APH"/>
    <property type="match status" value="1"/>
</dbReference>
<dbReference type="Gene3D" id="3.90.1200.10">
    <property type="match status" value="1"/>
</dbReference>
<dbReference type="EMBL" id="JACCCQ010000001">
    <property type="protein sequence ID" value="NYF59930.1"/>
    <property type="molecule type" value="Genomic_DNA"/>
</dbReference>
<organism evidence="2 3">
    <name type="scientific">Micromonospora purpureochromogenes</name>
    <dbReference type="NCBI Taxonomy" id="47872"/>
    <lineage>
        <taxon>Bacteria</taxon>
        <taxon>Bacillati</taxon>
        <taxon>Actinomycetota</taxon>
        <taxon>Actinomycetes</taxon>
        <taxon>Micromonosporales</taxon>
        <taxon>Micromonosporaceae</taxon>
        <taxon>Micromonospora</taxon>
    </lineage>
</organism>
<protein>
    <recommendedName>
        <fullName evidence="1">Aminoglycoside phosphotransferase domain-containing protein</fullName>
    </recommendedName>
</protein>
<evidence type="ECO:0000313" key="2">
    <source>
        <dbReference type="EMBL" id="NYF59930.1"/>
    </source>
</evidence>
<keyword evidence="3" id="KW-1185">Reference proteome</keyword>
<proteinExistence type="predicted"/>
<feature type="domain" description="Aminoglycoside phosphotransferase" evidence="1">
    <location>
        <begin position="78"/>
        <end position="135"/>
    </location>
</feature>
<dbReference type="InterPro" id="IPR002575">
    <property type="entry name" value="Aminoglycoside_PTrfase"/>
</dbReference>
<evidence type="ECO:0000259" key="1">
    <source>
        <dbReference type="Pfam" id="PF01636"/>
    </source>
</evidence>
<dbReference type="Proteomes" id="UP000631553">
    <property type="component" value="Unassembled WGS sequence"/>
</dbReference>
<dbReference type="RefSeq" id="WP_218896228.1">
    <property type="nucleotide sequence ID" value="NZ_JACCCQ010000001.1"/>
</dbReference>
<sequence length="213" mass="23346">MHDLLDYLAPRVPHVPTVLGLDDLGRESLTYLPGRVVDIDTELLTDEQVASVVGWTRGFHAAVAGFTHPGPWRYFPMPSPTLIGHNDIAPYNVCFDGNELVGVFDWDLAGPSTPLFELAFIAWNCVPLWRDIGPQAAARRLTVIASTYSGFHPRQILRAVPRRIQIMLDGIPLAAAAGDQGMVNLLALGEPGRSQSALADLVERIPAIDRRLH</sequence>
<gene>
    <name evidence="2" type="ORF">HDA35_005761</name>
</gene>
<comment type="caution">
    <text evidence="2">The sequence shown here is derived from an EMBL/GenBank/DDBJ whole genome shotgun (WGS) entry which is preliminary data.</text>
</comment>
<accession>A0ABX2RTR3</accession>
<evidence type="ECO:0000313" key="3">
    <source>
        <dbReference type="Proteomes" id="UP000631553"/>
    </source>
</evidence>
<reference evidence="2 3" key="1">
    <citation type="submission" date="2020-07" db="EMBL/GenBank/DDBJ databases">
        <title>Sequencing the genomes of 1000 actinobacteria strains.</title>
        <authorList>
            <person name="Klenk H.-P."/>
        </authorList>
    </citation>
    <scope>NUCLEOTIDE SEQUENCE [LARGE SCALE GENOMIC DNA]</scope>
    <source>
        <strain evidence="2 3">DSM 43814</strain>
    </source>
</reference>
<dbReference type="InterPro" id="IPR011009">
    <property type="entry name" value="Kinase-like_dom_sf"/>
</dbReference>